<sequence>MVSCKTAATLAGALVLSLAGAMSPAWCGETETMATTKIKPAPVPSVSQDQLSAAASDENNFLHTNHN</sequence>
<proteinExistence type="predicted"/>
<feature type="compositionally biased region" description="Polar residues" evidence="1">
    <location>
        <begin position="45"/>
        <end position="67"/>
    </location>
</feature>
<organism evidence="2">
    <name type="scientific">marine sediment metagenome</name>
    <dbReference type="NCBI Taxonomy" id="412755"/>
    <lineage>
        <taxon>unclassified sequences</taxon>
        <taxon>metagenomes</taxon>
        <taxon>ecological metagenomes</taxon>
    </lineage>
</organism>
<protein>
    <submittedName>
        <fullName evidence="2">Uncharacterized protein</fullName>
    </submittedName>
</protein>
<comment type="caution">
    <text evidence="2">The sequence shown here is derived from an EMBL/GenBank/DDBJ whole genome shotgun (WGS) entry which is preliminary data.</text>
</comment>
<reference evidence="2" key="1">
    <citation type="journal article" date="2015" name="Nature">
        <title>Complex archaea that bridge the gap between prokaryotes and eukaryotes.</title>
        <authorList>
            <person name="Spang A."/>
            <person name="Saw J.H."/>
            <person name="Jorgensen S.L."/>
            <person name="Zaremba-Niedzwiedzka K."/>
            <person name="Martijn J."/>
            <person name="Lind A.E."/>
            <person name="van Eijk R."/>
            <person name="Schleper C."/>
            <person name="Guy L."/>
            <person name="Ettema T.J."/>
        </authorList>
    </citation>
    <scope>NUCLEOTIDE SEQUENCE</scope>
</reference>
<dbReference type="EMBL" id="LAZR01057306">
    <property type="protein sequence ID" value="KKK72331.1"/>
    <property type="molecule type" value="Genomic_DNA"/>
</dbReference>
<name>A0A0F9AJH9_9ZZZZ</name>
<feature type="non-terminal residue" evidence="2">
    <location>
        <position position="67"/>
    </location>
</feature>
<feature type="region of interest" description="Disordered" evidence="1">
    <location>
        <begin position="40"/>
        <end position="67"/>
    </location>
</feature>
<accession>A0A0F9AJH9</accession>
<dbReference type="AlphaFoldDB" id="A0A0F9AJH9"/>
<evidence type="ECO:0000256" key="1">
    <source>
        <dbReference type="SAM" id="MobiDB-lite"/>
    </source>
</evidence>
<gene>
    <name evidence="2" type="ORF">LCGC14_2904950</name>
</gene>
<evidence type="ECO:0000313" key="2">
    <source>
        <dbReference type="EMBL" id="KKK72331.1"/>
    </source>
</evidence>